<feature type="chain" id="PRO_5001695987" evidence="1">
    <location>
        <begin position="27"/>
        <end position="68"/>
    </location>
</feature>
<keyword evidence="1" id="KW-0732">Signal</keyword>
<organism evidence="2 3">
    <name type="scientific">Thioclava pacifica DSM 10166</name>
    <dbReference type="NCBI Taxonomy" id="1353537"/>
    <lineage>
        <taxon>Bacteria</taxon>
        <taxon>Pseudomonadati</taxon>
        <taxon>Pseudomonadota</taxon>
        <taxon>Alphaproteobacteria</taxon>
        <taxon>Rhodobacterales</taxon>
        <taxon>Paracoccaceae</taxon>
        <taxon>Thioclava</taxon>
    </lineage>
</organism>
<dbReference type="EMBL" id="AUND01000041">
    <property type="protein sequence ID" value="KEO50740.1"/>
    <property type="molecule type" value="Genomic_DNA"/>
</dbReference>
<dbReference type="OrthoDB" id="7872940at2"/>
<feature type="signal peptide" evidence="1">
    <location>
        <begin position="1"/>
        <end position="26"/>
    </location>
</feature>
<reference evidence="2 3" key="1">
    <citation type="submission" date="2013-07" db="EMBL/GenBank/DDBJ databases">
        <title>Thioclava pacifica DSM 10166 Genome Sequencing.</title>
        <authorList>
            <person name="Lai Q."/>
            <person name="Shao Z."/>
        </authorList>
    </citation>
    <scope>NUCLEOTIDE SEQUENCE [LARGE SCALE GENOMIC DNA]</scope>
    <source>
        <strain evidence="2 3">DSM 10166</strain>
    </source>
</reference>
<evidence type="ECO:0000256" key="1">
    <source>
        <dbReference type="SAM" id="SignalP"/>
    </source>
</evidence>
<dbReference type="eggNOG" id="ENOG50314EM">
    <property type="taxonomic scope" value="Bacteria"/>
</dbReference>
<evidence type="ECO:0000313" key="2">
    <source>
        <dbReference type="EMBL" id="KEO50740.1"/>
    </source>
</evidence>
<gene>
    <name evidence="2" type="ORF">TP2_14015</name>
</gene>
<protein>
    <submittedName>
        <fullName evidence="2">Uncharacterized protein</fullName>
    </submittedName>
</protein>
<dbReference type="Proteomes" id="UP000027432">
    <property type="component" value="Unassembled WGS sequence"/>
</dbReference>
<sequence length="68" mass="7557">MSRKTRNRHIAMLSPLAFALAFGAYAGSTQIGRETRLSIPDEEIAQVGTDEAEEVGWLTDWLERHGQA</sequence>
<keyword evidence="3" id="KW-1185">Reference proteome</keyword>
<proteinExistence type="predicted"/>
<name>A0A074J4A3_9RHOB</name>
<evidence type="ECO:0000313" key="3">
    <source>
        <dbReference type="Proteomes" id="UP000027432"/>
    </source>
</evidence>
<accession>A0A074J4A3</accession>
<dbReference type="RefSeq" id="WP_038079884.1">
    <property type="nucleotide sequence ID" value="NZ_AUND01000041.1"/>
</dbReference>
<dbReference type="AlphaFoldDB" id="A0A074J4A3"/>
<comment type="caution">
    <text evidence="2">The sequence shown here is derived from an EMBL/GenBank/DDBJ whole genome shotgun (WGS) entry which is preliminary data.</text>
</comment>